<comment type="caution">
    <text evidence="2">The sequence shown here is derived from an EMBL/GenBank/DDBJ whole genome shotgun (WGS) entry which is preliminary data.</text>
</comment>
<sequence>MIGNIDRTIPESRRQLTMVPSSLSTEEEEEEPRAVRISEEQQVVGKSVLLGLGYYCRNKHITICNAPPYSPCPVLVSLYAAMGLHSYNLLQGKSFKFSRVLEYSKTYGSPAASTYRMALDAMDPCLSSVRVFETSVTEKSYGKLSLRCNFAIPLGETRKIYNIIDEIRRSREASMEYNLTGCMPEMPPLDPFQDTNRFYLLNKSEVEENEWIRMYLDLAFAATHRGTSKAPDLSKLEIVEVAVSIDTSDEEGPGPGPGLCRPTNAVFYIRHMDRSTARVEKNDVDRIAIVRRIYNPRTGCFSLIGQILSSQTIPKPIMDDNPSLTVATIL</sequence>
<keyword evidence="3" id="KW-1185">Reference proteome</keyword>
<organism evidence="2 3">
    <name type="scientific">Microthlaspi erraticum</name>
    <dbReference type="NCBI Taxonomy" id="1685480"/>
    <lineage>
        <taxon>Eukaryota</taxon>
        <taxon>Viridiplantae</taxon>
        <taxon>Streptophyta</taxon>
        <taxon>Embryophyta</taxon>
        <taxon>Tracheophyta</taxon>
        <taxon>Spermatophyta</taxon>
        <taxon>Magnoliopsida</taxon>
        <taxon>eudicotyledons</taxon>
        <taxon>Gunneridae</taxon>
        <taxon>Pentapetalae</taxon>
        <taxon>rosids</taxon>
        <taxon>malvids</taxon>
        <taxon>Brassicales</taxon>
        <taxon>Brassicaceae</taxon>
        <taxon>Coluteocarpeae</taxon>
        <taxon>Microthlaspi</taxon>
    </lineage>
</organism>
<dbReference type="NCBIfam" id="TIGR01572">
    <property type="entry name" value="A_thl_para_3677"/>
    <property type="match status" value="1"/>
</dbReference>
<gene>
    <name evidence="2" type="ORF">MERR_LOCUS15580</name>
</gene>
<evidence type="ECO:0000313" key="2">
    <source>
        <dbReference type="EMBL" id="CAA7028345.1"/>
    </source>
</evidence>
<dbReference type="EMBL" id="CACVBM020001067">
    <property type="protein sequence ID" value="CAA7028345.1"/>
    <property type="molecule type" value="Genomic_DNA"/>
</dbReference>
<dbReference type="OrthoDB" id="1083177at2759"/>
<protein>
    <submittedName>
        <fullName evidence="2">Uncharacterized protein</fullName>
    </submittedName>
</protein>
<dbReference type="PANTHER" id="PTHR31260:SF39">
    <property type="entry name" value="BNAA09G28770D PROTEIN"/>
    <property type="match status" value="1"/>
</dbReference>
<dbReference type="PANTHER" id="PTHR31260">
    <property type="entry name" value="CYSTATIN/MONELLIN SUPERFAMILY PROTEIN"/>
    <property type="match status" value="1"/>
</dbReference>
<proteinExistence type="predicted"/>
<dbReference type="Proteomes" id="UP000467841">
    <property type="component" value="Unassembled WGS sequence"/>
</dbReference>
<feature type="region of interest" description="Disordered" evidence="1">
    <location>
        <begin position="16"/>
        <end position="35"/>
    </location>
</feature>
<name>A0A6D2IE26_9BRAS</name>
<accession>A0A6D2IE26</accession>
<evidence type="ECO:0000313" key="3">
    <source>
        <dbReference type="Proteomes" id="UP000467841"/>
    </source>
</evidence>
<dbReference type="AlphaFoldDB" id="A0A6D2IE26"/>
<dbReference type="InterPro" id="IPR006462">
    <property type="entry name" value="MS5"/>
</dbReference>
<reference evidence="2" key="1">
    <citation type="submission" date="2020-01" db="EMBL/GenBank/DDBJ databases">
        <authorList>
            <person name="Mishra B."/>
        </authorList>
    </citation>
    <scope>NUCLEOTIDE SEQUENCE [LARGE SCALE GENOMIC DNA]</scope>
</reference>
<evidence type="ECO:0000256" key="1">
    <source>
        <dbReference type="SAM" id="MobiDB-lite"/>
    </source>
</evidence>
<dbReference type="Pfam" id="PF04776">
    <property type="entry name" value="protein_MS5"/>
    <property type="match status" value="1"/>
</dbReference>